<evidence type="ECO:0000313" key="4">
    <source>
        <dbReference type="Proteomes" id="UP000229498"/>
    </source>
</evidence>
<organism evidence="3 4">
    <name type="scientific">Minwuia thermotolerans</name>
    <dbReference type="NCBI Taxonomy" id="2056226"/>
    <lineage>
        <taxon>Bacteria</taxon>
        <taxon>Pseudomonadati</taxon>
        <taxon>Pseudomonadota</taxon>
        <taxon>Alphaproteobacteria</taxon>
        <taxon>Minwuiales</taxon>
        <taxon>Minwuiaceae</taxon>
        <taxon>Minwuia</taxon>
    </lineage>
</organism>
<dbReference type="SMART" id="SM00052">
    <property type="entry name" value="EAL"/>
    <property type="match status" value="1"/>
</dbReference>
<accession>A0A2M9G4Z8</accession>
<dbReference type="PANTHER" id="PTHR33121:SF79">
    <property type="entry name" value="CYCLIC DI-GMP PHOSPHODIESTERASE PDED-RELATED"/>
    <property type="match status" value="1"/>
</dbReference>
<sequence length="423" mass="46795">MTRWRVFRMRMAGLPRSLPPLTEPKGFWLTIGAVYAIREEADPMPFAALSMFHAASVLFAAAAAVAAFNLVPDAGVNEAAFVGLCVLLLGVTLAEGAARRMERRTLMERIDLERREREAQYRTVAMLTSEIETLQQSRDKGELVAEMRLVRSQLSRLKERADEAGRPAAIPLPAPAPPLTGQPLLEATTEALRENRIDLYLQPVVRLPQRRAVFHECLTRLRDGADRIITPDQYMPIAEDRGLVNAIDNLSLFRCVQTLKTRRGPDMAGIGFFCNLSPATLDDDEFFDQFTEFLAGNRDLADRIVFEVEAARLLDAGGRMQANLDALRRLGFRLSADHVTSLDMDLNEIAARGVAFMKIDAGPLIGDASMSAGSVRERLQAARTTLIASMVESEDQVVELVDAEIGLAQGYLFGEPRPMRPDA</sequence>
<gene>
    <name evidence="3" type="ORF">CVT23_05370</name>
</gene>
<dbReference type="PROSITE" id="PS50883">
    <property type="entry name" value="EAL"/>
    <property type="match status" value="1"/>
</dbReference>
<dbReference type="EMBL" id="PHIG01000018">
    <property type="protein sequence ID" value="PJK30799.1"/>
    <property type="molecule type" value="Genomic_DNA"/>
</dbReference>
<feature type="transmembrane region" description="Helical" evidence="1">
    <location>
        <begin position="46"/>
        <end position="68"/>
    </location>
</feature>
<dbReference type="InterPro" id="IPR001633">
    <property type="entry name" value="EAL_dom"/>
</dbReference>
<evidence type="ECO:0000259" key="2">
    <source>
        <dbReference type="PROSITE" id="PS50883"/>
    </source>
</evidence>
<name>A0A2M9G4Z8_9PROT</name>
<feature type="transmembrane region" description="Helical" evidence="1">
    <location>
        <begin position="80"/>
        <end position="98"/>
    </location>
</feature>
<dbReference type="CDD" id="cd01948">
    <property type="entry name" value="EAL"/>
    <property type="match status" value="1"/>
</dbReference>
<keyword evidence="4" id="KW-1185">Reference proteome</keyword>
<protein>
    <recommendedName>
        <fullName evidence="2">EAL domain-containing protein</fullName>
    </recommendedName>
</protein>
<dbReference type="Gene3D" id="3.20.20.450">
    <property type="entry name" value="EAL domain"/>
    <property type="match status" value="1"/>
</dbReference>
<dbReference type="GO" id="GO:0071111">
    <property type="term" value="F:cyclic-guanylate-specific phosphodiesterase activity"/>
    <property type="evidence" value="ECO:0007669"/>
    <property type="project" value="InterPro"/>
</dbReference>
<dbReference type="Pfam" id="PF00563">
    <property type="entry name" value="EAL"/>
    <property type="match status" value="1"/>
</dbReference>
<dbReference type="InterPro" id="IPR050706">
    <property type="entry name" value="Cyclic-di-GMP_PDE-like"/>
</dbReference>
<feature type="domain" description="EAL" evidence="2">
    <location>
        <begin position="181"/>
        <end position="423"/>
    </location>
</feature>
<reference evidence="3 4" key="1">
    <citation type="submission" date="2017-11" db="EMBL/GenBank/DDBJ databases">
        <title>Draft genome sequence of Rhizobiales bacterium SY3-13.</title>
        <authorList>
            <person name="Sun C."/>
        </authorList>
    </citation>
    <scope>NUCLEOTIDE SEQUENCE [LARGE SCALE GENOMIC DNA]</scope>
    <source>
        <strain evidence="3 4">SY3-13</strain>
    </source>
</reference>
<dbReference type="InterPro" id="IPR035919">
    <property type="entry name" value="EAL_sf"/>
</dbReference>
<keyword evidence="1" id="KW-0472">Membrane</keyword>
<keyword evidence="1" id="KW-0812">Transmembrane</keyword>
<dbReference type="AlphaFoldDB" id="A0A2M9G4Z8"/>
<evidence type="ECO:0000256" key="1">
    <source>
        <dbReference type="SAM" id="Phobius"/>
    </source>
</evidence>
<dbReference type="SUPFAM" id="SSF141868">
    <property type="entry name" value="EAL domain-like"/>
    <property type="match status" value="1"/>
</dbReference>
<dbReference type="Proteomes" id="UP000229498">
    <property type="component" value="Unassembled WGS sequence"/>
</dbReference>
<keyword evidence="1" id="KW-1133">Transmembrane helix</keyword>
<dbReference type="PANTHER" id="PTHR33121">
    <property type="entry name" value="CYCLIC DI-GMP PHOSPHODIESTERASE PDEF"/>
    <property type="match status" value="1"/>
</dbReference>
<comment type="caution">
    <text evidence="3">The sequence shown here is derived from an EMBL/GenBank/DDBJ whole genome shotgun (WGS) entry which is preliminary data.</text>
</comment>
<proteinExistence type="predicted"/>
<evidence type="ECO:0000313" key="3">
    <source>
        <dbReference type="EMBL" id="PJK30799.1"/>
    </source>
</evidence>